<dbReference type="PANTHER" id="PTHR44019">
    <property type="entry name" value="WD REPEAT-CONTAINING PROTEIN 55"/>
    <property type="match status" value="1"/>
</dbReference>
<sequence>MHTPHTLEYHHSLDFLARMTGLISREDRLAQFEYVVEKDFDVDGVAASWADAHQKPAHRFWGSEDHTIDLSCEGDNLSTYSISAVSHDERLVAASHGSVIYVFDLKTRERRTEFRGFGLHHLDLLFRPCDSDTKEYTLVVDTNTKGLRFMKLDSQGRMLDQPAPIDTLDLLNLSLQPVVSKLNHLHGVSASSPEITELRTNYNQALETLQSKLQSKDLVRLDGWTAGPWSFSSDGRLLAFTRHNQATLLRKHRPEQELPQICVYDMSNHTQRHVLLGHQDIIEWLAFSPDNLLIATASRDGTFKIFDVATGDCKHTIGTTGHHGRGGDWSPDSKHVLFSGMESEIIQGVRTHFKALVVVYSAEDACQIARFEPEYPGITVRHISWSSRNEIVVAQDNKVYTWRPFENAIVSTFSLHAGDSARRSFASVSALSWADGGKMLMVRTIEGTIEIWDQDKNVKWRMQRPVGLAVGGFARSAHLVHHGQALISYDQDGCLRFYNL</sequence>
<organism evidence="4 5">
    <name type="scientific">Aureobasidium pullulans</name>
    <name type="common">Black yeast</name>
    <name type="synonym">Pullularia pullulans</name>
    <dbReference type="NCBI Taxonomy" id="5580"/>
    <lineage>
        <taxon>Eukaryota</taxon>
        <taxon>Fungi</taxon>
        <taxon>Dikarya</taxon>
        <taxon>Ascomycota</taxon>
        <taxon>Pezizomycotina</taxon>
        <taxon>Dothideomycetes</taxon>
        <taxon>Dothideomycetidae</taxon>
        <taxon>Dothideales</taxon>
        <taxon>Saccotheciaceae</taxon>
        <taxon>Aureobasidium</taxon>
    </lineage>
</organism>
<dbReference type="PANTHER" id="PTHR44019:SF8">
    <property type="entry name" value="POC1 CENTRIOLAR PROTEIN HOMOLOG"/>
    <property type="match status" value="1"/>
</dbReference>
<evidence type="ECO:0000313" key="4">
    <source>
        <dbReference type="EMBL" id="THZ55471.1"/>
    </source>
</evidence>
<reference evidence="4 5" key="1">
    <citation type="submission" date="2018-10" db="EMBL/GenBank/DDBJ databases">
        <title>Fifty Aureobasidium pullulans genomes reveal a recombining polyextremotolerant generalist.</title>
        <authorList>
            <person name="Gostincar C."/>
            <person name="Turk M."/>
            <person name="Zajc J."/>
            <person name="Gunde-Cimerman N."/>
        </authorList>
    </citation>
    <scope>NUCLEOTIDE SEQUENCE [LARGE SCALE GENOMIC DNA]</scope>
    <source>
        <strain evidence="4 5">EXF-3519</strain>
    </source>
</reference>
<dbReference type="InterPro" id="IPR015943">
    <property type="entry name" value="WD40/YVTN_repeat-like_dom_sf"/>
</dbReference>
<dbReference type="AlphaFoldDB" id="A0A4V4KTX7"/>
<name>A0A4V4KTX7_AURPU</name>
<gene>
    <name evidence="4" type="ORF">D6C85_10686</name>
</gene>
<dbReference type="PROSITE" id="PS50082">
    <property type="entry name" value="WD_REPEATS_2"/>
    <property type="match status" value="1"/>
</dbReference>
<dbReference type="InterPro" id="IPR001680">
    <property type="entry name" value="WD40_rpt"/>
</dbReference>
<accession>A0A4V4KTX7</accession>
<protein>
    <submittedName>
        <fullName evidence="4">WD40 repeat-like protein</fullName>
    </submittedName>
</protein>
<proteinExistence type="predicted"/>
<keyword evidence="2" id="KW-0677">Repeat</keyword>
<keyword evidence="1 3" id="KW-0853">WD repeat</keyword>
<evidence type="ECO:0000256" key="2">
    <source>
        <dbReference type="ARBA" id="ARBA00022737"/>
    </source>
</evidence>
<dbReference type="InterPro" id="IPR036322">
    <property type="entry name" value="WD40_repeat_dom_sf"/>
</dbReference>
<dbReference type="InterPro" id="IPR050505">
    <property type="entry name" value="WDR55/POC1"/>
</dbReference>
<dbReference type="Gene3D" id="2.130.10.10">
    <property type="entry name" value="YVTN repeat-like/Quinoprotein amine dehydrogenase"/>
    <property type="match status" value="2"/>
</dbReference>
<feature type="repeat" description="WD" evidence="3">
    <location>
        <begin position="275"/>
        <end position="316"/>
    </location>
</feature>
<evidence type="ECO:0000256" key="1">
    <source>
        <dbReference type="ARBA" id="ARBA00022574"/>
    </source>
</evidence>
<dbReference type="SUPFAM" id="SSF50978">
    <property type="entry name" value="WD40 repeat-like"/>
    <property type="match status" value="1"/>
</dbReference>
<evidence type="ECO:0000313" key="5">
    <source>
        <dbReference type="Proteomes" id="UP000309734"/>
    </source>
</evidence>
<dbReference type="SMART" id="SM00320">
    <property type="entry name" value="WD40"/>
    <property type="match status" value="4"/>
</dbReference>
<dbReference type="Proteomes" id="UP000309734">
    <property type="component" value="Unassembled WGS sequence"/>
</dbReference>
<comment type="caution">
    <text evidence="4">The sequence shown here is derived from an EMBL/GenBank/DDBJ whole genome shotgun (WGS) entry which is preliminary data.</text>
</comment>
<evidence type="ECO:0000256" key="3">
    <source>
        <dbReference type="PROSITE-ProRule" id="PRU00221"/>
    </source>
</evidence>
<dbReference type="Pfam" id="PF00400">
    <property type="entry name" value="WD40"/>
    <property type="match status" value="1"/>
</dbReference>
<dbReference type="EMBL" id="QZBS01000932">
    <property type="protein sequence ID" value="THZ55471.1"/>
    <property type="molecule type" value="Genomic_DNA"/>
</dbReference>
<dbReference type="PROSITE" id="PS50294">
    <property type="entry name" value="WD_REPEATS_REGION"/>
    <property type="match status" value="1"/>
</dbReference>